<keyword evidence="1" id="KW-0812">Transmembrane</keyword>
<feature type="transmembrane region" description="Helical" evidence="1">
    <location>
        <begin position="46"/>
        <end position="69"/>
    </location>
</feature>
<keyword evidence="3" id="KW-1185">Reference proteome</keyword>
<feature type="transmembrane region" description="Helical" evidence="1">
    <location>
        <begin position="7"/>
        <end position="26"/>
    </location>
</feature>
<comment type="caution">
    <text evidence="2">The sequence shown here is derived from an EMBL/GenBank/DDBJ whole genome shotgun (WGS) entry which is preliminary data.</text>
</comment>
<sequence>MDAVKLWIANVVATIAVGAAAILQLVDASSPADSSCGPQCDPHGYIVIFTAIPVLVVLLVALSALGSLVMRHRAGFWLELVAAAGCAFELLLLRSLLTVVHAVSVGAVIAAAVVLAIVGLRKAPVRRQYRLPEPPYPAA</sequence>
<name>A0ABN2IL76_9ACTN</name>
<gene>
    <name evidence="2" type="ORF">GCM10009745_63840</name>
</gene>
<feature type="transmembrane region" description="Helical" evidence="1">
    <location>
        <begin position="76"/>
        <end position="93"/>
    </location>
</feature>
<evidence type="ECO:0000313" key="2">
    <source>
        <dbReference type="EMBL" id="GAA1707248.1"/>
    </source>
</evidence>
<dbReference type="Proteomes" id="UP001500280">
    <property type="component" value="Unassembled WGS sequence"/>
</dbReference>
<dbReference type="EMBL" id="BAAANF010000022">
    <property type="protein sequence ID" value="GAA1707248.1"/>
    <property type="molecule type" value="Genomic_DNA"/>
</dbReference>
<evidence type="ECO:0000313" key="3">
    <source>
        <dbReference type="Proteomes" id="UP001500280"/>
    </source>
</evidence>
<reference evidence="2 3" key="1">
    <citation type="journal article" date="2019" name="Int. J. Syst. Evol. Microbiol.">
        <title>The Global Catalogue of Microorganisms (GCM) 10K type strain sequencing project: providing services to taxonomists for standard genome sequencing and annotation.</title>
        <authorList>
            <consortium name="The Broad Institute Genomics Platform"/>
            <consortium name="The Broad Institute Genome Sequencing Center for Infectious Disease"/>
            <person name="Wu L."/>
            <person name="Ma J."/>
        </authorList>
    </citation>
    <scope>NUCLEOTIDE SEQUENCE [LARGE SCALE GENOMIC DNA]</scope>
    <source>
        <strain evidence="2 3">JCM 14307</strain>
    </source>
</reference>
<protein>
    <recommendedName>
        <fullName evidence="4">Integral membrane protein</fullName>
    </recommendedName>
</protein>
<evidence type="ECO:0000256" key="1">
    <source>
        <dbReference type="SAM" id="Phobius"/>
    </source>
</evidence>
<keyword evidence="1" id="KW-1133">Transmembrane helix</keyword>
<proteinExistence type="predicted"/>
<feature type="transmembrane region" description="Helical" evidence="1">
    <location>
        <begin position="99"/>
        <end position="120"/>
    </location>
</feature>
<evidence type="ECO:0008006" key="4">
    <source>
        <dbReference type="Google" id="ProtNLM"/>
    </source>
</evidence>
<accession>A0ABN2IL76</accession>
<organism evidence="2 3">
    <name type="scientific">Kribbella yunnanensis</name>
    <dbReference type="NCBI Taxonomy" id="190194"/>
    <lineage>
        <taxon>Bacteria</taxon>
        <taxon>Bacillati</taxon>
        <taxon>Actinomycetota</taxon>
        <taxon>Actinomycetes</taxon>
        <taxon>Propionibacteriales</taxon>
        <taxon>Kribbellaceae</taxon>
        <taxon>Kribbella</taxon>
    </lineage>
</organism>
<keyword evidence="1" id="KW-0472">Membrane</keyword>